<evidence type="ECO:0000256" key="1">
    <source>
        <dbReference type="SAM" id="Phobius"/>
    </source>
</evidence>
<accession>A0AAD6RA30</accession>
<keyword evidence="1" id="KW-0472">Membrane</keyword>
<proteinExistence type="predicted"/>
<dbReference type="EMBL" id="JAQIZT010000003">
    <property type="protein sequence ID" value="KAJ7005173.1"/>
    <property type="molecule type" value="Genomic_DNA"/>
</dbReference>
<keyword evidence="1" id="KW-1133">Transmembrane helix</keyword>
<keyword evidence="3" id="KW-1185">Reference proteome</keyword>
<gene>
    <name evidence="2" type="ORF">NC653_009861</name>
</gene>
<feature type="transmembrane region" description="Helical" evidence="1">
    <location>
        <begin position="63"/>
        <end position="84"/>
    </location>
</feature>
<organism evidence="2 3">
    <name type="scientific">Populus alba x Populus x berolinensis</name>
    <dbReference type="NCBI Taxonomy" id="444605"/>
    <lineage>
        <taxon>Eukaryota</taxon>
        <taxon>Viridiplantae</taxon>
        <taxon>Streptophyta</taxon>
        <taxon>Embryophyta</taxon>
        <taxon>Tracheophyta</taxon>
        <taxon>Spermatophyta</taxon>
        <taxon>Magnoliopsida</taxon>
        <taxon>eudicotyledons</taxon>
        <taxon>Gunneridae</taxon>
        <taxon>Pentapetalae</taxon>
        <taxon>rosids</taxon>
        <taxon>fabids</taxon>
        <taxon>Malpighiales</taxon>
        <taxon>Salicaceae</taxon>
        <taxon>Saliceae</taxon>
        <taxon>Populus</taxon>
    </lineage>
</organism>
<comment type="caution">
    <text evidence="2">The sequence shown here is derived from an EMBL/GenBank/DDBJ whole genome shotgun (WGS) entry which is preliminary data.</text>
</comment>
<name>A0AAD6RA30_9ROSI</name>
<reference evidence="2" key="1">
    <citation type="journal article" date="2023" name="Mol. Ecol. Resour.">
        <title>Chromosome-level genome assembly of a triploid poplar Populus alba 'Berolinensis'.</title>
        <authorList>
            <person name="Chen S."/>
            <person name="Yu Y."/>
            <person name="Wang X."/>
            <person name="Wang S."/>
            <person name="Zhang T."/>
            <person name="Zhou Y."/>
            <person name="He R."/>
            <person name="Meng N."/>
            <person name="Wang Y."/>
            <person name="Liu W."/>
            <person name="Liu Z."/>
            <person name="Liu J."/>
            <person name="Guo Q."/>
            <person name="Huang H."/>
            <person name="Sederoff R.R."/>
            <person name="Wang G."/>
            <person name="Qu G."/>
            <person name="Chen S."/>
        </authorList>
    </citation>
    <scope>NUCLEOTIDE SEQUENCE</scope>
    <source>
        <strain evidence="2">SC-2020</strain>
    </source>
</reference>
<evidence type="ECO:0000313" key="3">
    <source>
        <dbReference type="Proteomes" id="UP001164929"/>
    </source>
</evidence>
<feature type="transmembrane region" description="Helical" evidence="1">
    <location>
        <begin position="39"/>
        <end position="56"/>
    </location>
</feature>
<keyword evidence="1" id="KW-0812">Transmembrane</keyword>
<evidence type="ECO:0000313" key="2">
    <source>
        <dbReference type="EMBL" id="KAJ7005173.1"/>
    </source>
</evidence>
<dbReference type="Proteomes" id="UP001164929">
    <property type="component" value="Chromosome 3"/>
</dbReference>
<dbReference type="AlphaFoldDB" id="A0AAD6RA30"/>
<sequence length="87" mass="9895">MRIPTWTYLKGAEAAINDSSLQIPASDDRPQYAFNSSNTLWTLGLIYLLVIQLVSGTSKMCQLFLCQNGHLKYLLLTMIIWLPFTKI</sequence>
<protein>
    <submittedName>
        <fullName evidence="2">Uncharacterized protein</fullName>
    </submittedName>
</protein>